<dbReference type="AlphaFoldDB" id="A0A397I0Z3"/>
<dbReference type="InterPro" id="IPR002575">
    <property type="entry name" value="Aminoglycoside_PTrfase"/>
</dbReference>
<evidence type="ECO:0000256" key="4">
    <source>
        <dbReference type="ARBA" id="ARBA00022946"/>
    </source>
</evidence>
<keyword evidence="5" id="KW-0496">Mitochondrion</keyword>
<dbReference type="STRING" id="41047.A0A397I0Z3"/>
<accession>A0A397I0Z3</accession>
<reference evidence="8" key="1">
    <citation type="submission" date="2018-08" db="EMBL/GenBank/DDBJ databases">
        <title>Draft genome sequence of azole-resistant Aspergillus thermomutatus (Neosartorya pseudofischeri) strain HMR AF 39, isolated from a human nasal aspirate.</title>
        <authorList>
            <person name="Parent-Michaud M."/>
            <person name="Dufresne P.J."/>
            <person name="Fournier E."/>
            <person name="Martineau C."/>
            <person name="Moreira S."/>
            <person name="Perkins V."/>
            <person name="De Repentigny L."/>
            <person name="Dufresne S.F."/>
        </authorList>
    </citation>
    <scope>NUCLEOTIDE SEQUENCE [LARGE SCALE GENOMIC DNA]</scope>
    <source>
        <strain evidence="8">HMR AF 39</strain>
    </source>
</reference>
<dbReference type="Gene3D" id="3.90.1200.10">
    <property type="match status" value="1"/>
</dbReference>
<dbReference type="EMBL" id="NKHU02000011">
    <property type="protein sequence ID" value="RHZ66500.1"/>
    <property type="molecule type" value="Genomic_DNA"/>
</dbReference>
<evidence type="ECO:0000256" key="2">
    <source>
        <dbReference type="ARBA" id="ARBA00005543"/>
    </source>
</evidence>
<sequence>MKRTSSTREYDEGSDSDYYRYTAGRWLFNEAQQLEARYVQFNISSLVAIAARCLGQEPASCIRIEKLPEGNFNKSLLLTMANGSQVVARVPKPNSGIPHYTTASEVATMDFVRNKLGMPVPKVLAWSSRASDNPVRAEYIIMEKVPGSSLAHVWPHLSNEQKRDIIQAIVKFDVRVVNHPRGGIGSLYYPNDIPSGIKHLPALGSKDTCRRWVLGPTTDRRFFDDGRGELCLDRGPWNTAQEYIRAICYREMEAIRNARRPLRPEGIVGPGGYQPDCALKLSVCRDVLKVVDHILPHDGCQAPVLWHKDLNLDNIFVDPERPTEIVGLIDCQNAHVAPLFDQVTHPAFLDYKGPKLEGLKTPTLPENFEELDDDAKKYTKKLLVDQTLYKYYDLYSASLNVPAYRALRYQETLQGEIVTLVGMLLNDGEPALQGLLMKLASTWDQLISSKGGPPCPLAYSAADIERQQELERKWVDGMRLMDDVLESLGGATRGWDGWVSHEDYEALKQKLAVVREQFIEHFAGDNKEEAEAWASAWPFQ</sequence>
<dbReference type="RefSeq" id="XP_026618278.1">
    <property type="nucleotide sequence ID" value="XM_026761664.1"/>
</dbReference>
<dbReference type="GeneID" id="38130019"/>
<dbReference type="PANTHER" id="PTHR36091">
    <property type="entry name" value="ALTERED INHERITANCE OF MITOCHONDRIA PROTEIN 9, MITOCHONDRIAL"/>
    <property type="match status" value="1"/>
</dbReference>
<dbReference type="InterPro" id="IPR011009">
    <property type="entry name" value="Kinase-like_dom_sf"/>
</dbReference>
<dbReference type="InterPro" id="IPR051035">
    <property type="entry name" value="Mito_inheritance_9"/>
</dbReference>
<keyword evidence="9" id="KW-1185">Reference proteome</keyword>
<dbReference type="OrthoDB" id="2906425at2759"/>
<dbReference type="VEuPathDB" id="FungiDB:CDV56_108045"/>
<dbReference type="GO" id="GO:0005739">
    <property type="term" value="C:mitochondrion"/>
    <property type="evidence" value="ECO:0007669"/>
    <property type="project" value="UniProtKB-SubCell"/>
</dbReference>
<dbReference type="Pfam" id="PF01636">
    <property type="entry name" value="APH"/>
    <property type="match status" value="1"/>
</dbReference>
<evidence type="ECO:0000313" key="8">
    <source>
        <dbReference type="EMBL" id="RHZ66500.1"/>
    </source>
</evidence>
<dbReference type="Proteomes" id="UP000215305">
    <property type="component" value="Unassembled WGS sequence"/>
</dbReference>
<dbReference type="Gene3D" id="3.30.200.20">
    <property type="entry name" value="Phosphorylase Kinase, domain 1"/>
    <property type="match status" value="1"/>
</dbReference>
<gene>
    <name evidence="8" type="ORF">CDV56_108045</name>
</gene>
<dbReference type="SUPFAM" id="SSF56112">
    <property type="entry name" value="Protein kinase-like (PK-like)"/>
    <property type="match status" value="1"/>
</dbReference>
<evidence type="ECO:0000256" key="1">
    <source>
        <dbReference type="ARBA" id="ARBA00004173"/>
    </source>
</evidence>
<organism evidence="8 9">
    <name type="scientific">Aspergillus thermomutatus</name>
    <name type="common">Neosartorya pseudofischeri</name>
    <dbReference type="NCBI Taxonomy" id="41047"/>
    <lineage>
        <taxon>Eukaryota</taxon>
        <taxon>Fungi</taxon>
        <taxon>Dikarya</taxon>
        <taxon>Ascomycota</taxon>
        <taxon>Pezizomycotina</taxon>
        <taxon>Eurotiomycetes</taxon>
        <taxon>Eurotiomycetidae</taxon>
        <taxon>Eurotiales</taxon>
        <taxon>Aspergillaceae</taxon>
        <taxon>Aspergillus</taxon>
        <taxon>Aspergillus subgen. Fumigati</taxon>
    </lineage>
</organism>
<evidence type="ECO:0000256" key="5">
    <source>
        <dbReference type="ARBA" id="ARBA00023128"/>
    </source>
</evidence>
<protein>
    <recommendedName>
        <fullName evidence="3">Altered inheritance of mitochondria protein 9, mitochondrial</fullName>
    </recommendedName>
    <alternativeName>
        <fullName evidence="6">Found in mitochondrial proteome protein 29</fullName>
    </alternativeName>
</protein>
<proteinExistence type="inferred from homology"/>
<evidence type="ECO:0000259" key="7">
    <source>
        <dbReference type="Pfam" id="PF01636"/>
    </source>
</evidence>
<evidence type="ECO:0000256" key="3">
    <source>
        <dbReference type="ARBA" id="ARBA00016197"/>
    </source>
</evidence>
<comment type="caution">
    <text evidence="8">The sequence shown here is derived from an EMBL/GenBank/DDBJ whole genome shotgun (WGS) entry which is preliminary data.</text>
</comment>
<evidence type="ECO:0000256" key="6">
    <source>
        <dbReference type="ARBA" id="ARBA00031849"/>
    </source>
</evidence>
<comment type="similarity">
    <text evidence="2">Belongs to the AIM9 family.</text>
</comment>
<dbReference type="PANTHER" id="PTHR36091:SF1">
    <property type="entry name" value="ALTERED INHERITANCE OF MITOCHONDRIA PROTEIN 9, MITOCHONDRIAL"/>
    <property type="match status" value="1"/>
</dbReference>
<name>A0A397I0Z3_ASPTH</name>
<feature type="domain" description="Aminoglycoside phosphotransferase" evidence="7">
    <location>
        <begin position="65"/>
        <end position="339"/>
    </location>
</feature>
<comment type="subcellular location">
    <subcellularLocation>
        <location evidence="1">Mitochondrion</location>
    </subcellularLocation>
</comment>
<keyword evidence="4" id="KW-0809">Transit peptide</keyword>
<evidence type="ECO:0000313" key="9">
    <source>
        <dbReference type="Proteomes" id="UP000215305"/>
    </source>
</evidence>